<evidence type="ECO:0000313" key="9">
    <source>
        <dbReference type="Proteomes" id="UP000279908"/>
    </source>
</evidence>
<sequence length="181" mass="19512">MSSVIASRRYAYAFLSAAEAGGFLETVTGEMQMVGETLAASRDLQRALASPLINADRKTHLLEEIFAEAVGDKMMLFLRLIAHKKRAGILGGITQEFAALLDEKNGIVNAAVTSATELSESQQKALSRSLEGYTGKKVRSAMKIDESLIGGLSVKIGDTIFDGSVRHQLQLLREKLVAVEA</sequence>
<keyword evidence="4 7" id="KW-0406">Ion transport</keyword>
<proteinExistence type="inferred from homology"/>
<dbReference type="RefSeq" id="WP_126385259.1">
    <property type="nucleotide sequence ID" value="NZ_RXYK01000028.1"/>
</dbReference>
<evidence type="ECO:0000256" key="4">
    <source>
        <dbReference type="ARBA" id="ARBA00023065"/>
    </source>
</evidence>
<evidence type="ECO:0000313" key="8">
    <source>
        <dbReference type="EMBL" id="RTY34969.1"/>
    </source>
</evidence>
<dbReference type="PANTHER" id="PTHR11910">
    <property type="entry name" value="ATP SYNTHASE DELTA CHAIN"/>
    <property type="match status" value="1"/>
</dbReference>
<keyword evidence="3 7" id="KW-0375">Hydrogen ion transport</keyword>
<dbReference type="InterPro" id="IPR000711">
    <property type="entry name" value="ATPase_OSCP/dsu"/>
</dbReference>
<comment type="function">
    <text evidence="7">F(1)F(0) ATP synthase produces ATP from ADP in the presence of a proton or sodium gradient. F-type ATPases consist of two structural domains, F(1) containing the extramembraneous catalytic core and F(0) containing the membrane proton channel, linked together by a central stalk and a peripheral stalk. During catalysis, ATP synthesis in the catalytic domain of F(1) is coupled via a rotary mechanism of the central stalk subunits to proton translocation.</text>
</comment>
<gene>
    <name evidence="7" type="primary">atpH</name>
    <name evidence="8" type="ORF">EKD02_09535</name>
</gene>
<evidence type="ECO:0000256" key="1">
    <source>
        <dbReference type="ARBA" id="ARBA00004370"/>
    </source>
</evidence>
<keyword evidence="8" id="KW-0378">Hydrolase</keyword>
<evidence type="ECO:0000256" key="7">
    <source>
        <dbReference type="HAMAP-Rule" id="MF_01416"/>
    </source>
</evidence>
<dbReference type="GO" id="GO:0016787">
    <property type="term" value="F:hydrolase activity"/>
    <property type="evidence" value="ECO:0007669"/>
    <property type="project" value="UniProtKB-KW"/>
</dbReference>
<dbReference type="NCBIfam" id="TIGR01145">
    <property type="entry name" value="ATP_synt_delta"/>
    <property type="match status" value="1"/>
</dbReference>
<comment type="similarity">
    <text evidence="7">Belongs to the ATPase delta chain family.</text>
</comment>
<dbReference type="HAMAP" id="MF_01416">
    <property type="entry name" value="ATP_synth_delta_bact"/>
    <property type="match status" value="1"/>
</dbReference>
<keyword evidence="2 7" id="KW-0813">Transport</keyword>
<dbReference type="SUPFAM" id="SSF47928">
    <property type="entry name" value="N-terminal domain of the delta subunit of the F1F0-ATP synthase"/>
    <property type="match status" value="1"/>
</dbReference>
<keyword evidence="7" id="KW-0139">CF(1)</keyword>
<reference evidence="8 9" key="1">
    <citation type="submission" date="2018-12" db="EMBL/GenBank/DDBJ databases">
        <authorList>
            <person name="Lunina O.N."/>
            <person name="Grouzdev D.S."/>
            <person name="Gorlenko V.M."/>
            <person name="Savvichev A.S."/>
        </authorList>
    </citation>
    <scope>NUCLEOTIDE SEQUENCE [LARGE SCALE GENOMIC DNA]</scope>
    <source>
        <strain evidence="8 9">BrKhr-17</strain>
    </source>
</reference>
<comment type="function">
    <text evidence="7">This protein is part of the stalk that links CF(0) to CF(1). It either transmits conformational changes from CF(0) to CF(1) or is implicated in proton conduction.</text>
</comment>
<accession>A0A432ASY3</accession>
<comment type="caution">
    <text evidence="8">The sequence shown here is derived from an EMBL/GenBank/DDBJ whole genome shotgun (WGS) entry which is preliminary data.</text>
</comment>
<evidence type="ECO:0000256" key="5">
    <source>
        <dbReference type="ARBA" id="ARBA00023136"/>
    </source>
</evidence>
<keyword evidence="7" id="KW-1003">Cell membrane</keyword>
<comment type="subcellular location">
    <subcellularLocation>
        <location evidence="7">Cell membrane</location>
        <topology evidence="7">Peripheral membrane protein</topology>
    </subcellularLocation>
    <subcellularLocation>
        <location evidence="1">Membrane</location>
    </subcellularLocation>
</comment>
<dbReference type="GO" id="GO:0046933">
    <property type="term" value="F:proton-transporting ATP synthase activity, rotational mechanism"/>
    <property type="evidence" value="ECO:0007669"/>
    <property type="project" value="UniProtKB-UniRule"/>
</dbReference>
<dbReference type="GO" id="GO:0045259">
    <property type="term" value="C:proton-transporting ATP synthase complex"/>
    <property type="evidence" value="ECO:0007669"/>
    <property type="project" value="UniProtKB-KW"/>
</dbReference>
<evidence type="ECO:0000256" key="6">
    <source>
        <dbReference type="ARBA" id="ARBA00023310"/>
    </source>
</evidence>
<dbReference type="GO" id="GO:0005886">
    <property type="term" value="C:plasma membrane"/>
    <property type="evidence" value="ECO:0007669"/>
    <property type="project" value="UniProtKB-SubCell"/>
</dbReference>
<evidence type="ECO:0000256" key="2">
    <source>
        <dbReference type="ARBA" id="ARBA00022448"/>
    </source>
</evidence>
<dbReference type="AlphaFoldDB" id="A0A432ASY3"/>
<dbReference type="PRINTS" id="PR00125">
    <property type="entry name" value="ATPASEDELTA"/>
</dbReference>
<comment type="subunit">
    <text evidence="7">F-type ATPases have 2 components, F(1) - the catalytic core - and F(0) - the membrane proton channel. F(1) has five subunits: alpha(3), beta(3), gamma(1), delta(1), epsilon(1). F(0) has three main subunits: a(1), b(2) and c(10-14). The alpha and beta chains form an alternating ring which encloses part of the gamma chain. F(1) is attached to F(0) by a central stalk formed by the gamma and epsilon chains, while a peripheral stalk is formed by the delta and b chains.</text>
</comment>
<keyword evidence="5 7" id="KW-0472">Membrane</keyword>
<evidence type="ECO:0000256" key="3">
    <source>
        <dbReference type="ARBA" id="ARBA00022781"/>
    </source>
</evidence>
<dbReference type="Pfam" id="PF00213">
    <property type="entry name" value="OSCP"/>
    <property type="match status" value="1"/>
</dbReference>
<dbReference type="InterPro" id="IPR026015">
    <property type="entry name" value="ATP_synth_OSCP/delta_N_sf"/>
</dbReference>
<keyword evidence="6 7" id="KW-0066">ATP synthesis</keyword>
<dbReference type="EMBL" id="RXYK01000028">
    <property type="protein sequence ID" value="RTY34969.1"/>
    <property type="molecule type" value="Genomic_DNA"/>
</dbReference>
<organism evidence="8 9">
    <name type="scientific">Chlorobium phaeovibrioides</name>
    <dbReference type="NCBI Taxonomy" id="1094"/>
    <lineage>
        <taxon>Bacteria</taxon>
        <taxon>Pseudomonadati</taxon>
        <taxon>Chlorobiota</taxon>
        <taxon>Chlorobiia</taxon>
        <taxon>Chlorobiales</taxon>
        <taxon>Chlorobiaceae</taxon>
        <taxon>Chlorobium/Pelodictyon group</taxon>
        <taxon>Chlorobium</taxon>
    </lineage>
</organism>
<protein>
    <recommendedName>
        <fullName evidence="7">ATP synthase subunit delta</fullName>
    </recommendedName>
    <alternativeName>
        <fullName evidence="7">ATP synthase F(1) sector subunit delta</fullName>
    </alternativeName>
    <alternativeName>
        <fullName evidence="7">F-type ATPase subunit delta</fullName>
        <shortName evidence="7">F-ATPase subunit delta</shortName>
    </alternativeName>
</protein>
<name>A0A432ASY3_CHLPH</name>
<dbReference type="Gene3D" id="1.10.520.20">
    <property type="entry name" value="N-terminal domain of the delta subunit of the F1F0-ATP synthase"/>
    <property type="match status" value="1"/>
</dbReference>
<dbReference type="Proteomes" id="UP000279908">
    <property type="component" value="Unassembled WGS sequence"/>
</dbReference>